<dbReference type="InterPro" id="IPR018970">
    <property type="entry name" value="Xul5P/Fru6P_PKetolase_N"/>
</dbReference>
<protein>
    <submittedName>
        <fullName evidence="7">Xylulose-5-phosphate phosphoketolase</fullName>
        <ecNumber evidence="7">4.1.2.9</ecNumber>
    </submittedName>
</protein>
<dbReference type="PIRSF" id="PIRSF017245">
    <property type="entry name" value="Phosphoketolase"/>
    <property type="match status" value="1"/>
</dbReference>
<dbReference type="InterPro" id="IPR018969">
    <property type="entry name" value="Xul5P/Fru6P_PKetolase_C"/>
</dbReference>
<sequence length="856" mass="97662">MTSKTPKKKSEKSTFDFSGLKKYLRILNYVSAAQFYLKDNFFLEEPLEVKHIKNRLLGHWGGSNGPNFILAHLNFYLKQNQKTNSKLRDIIFLLGPGHAFPGLQANLFLEKSLTYYYGEINKNIKNIYDFPVSYDKEGLANVIKHFGSPNGFPTHASPVTPGAFLEGGELGYSLANAAGAVMDNKDLIAVTVVGDGEAETGTLATSWHASKFINSKDNGVILPIFNLNGYKISGPTIFGRMSNEELTDLFKGLGYEPYILDARSDTNIYANRNNHDLEKDNVHILMQELLDKCFTKILEMKKTGETKGLPMIILQSDKGWSGIKSYAGEKIEGNHLSHQVPLAKARTDKKQLKALEEWLNSYKINELFSEDINDSQNLIKKRLKDENQVLFLKEIEDLVPEKMWRMSMNTHIQQNGKGKLKELKTPNLSTVFKKTILNTEKDWGRHSPMNLVGEYLREVFKLNKATKNFRVFSPDETYSNKIQAIFKEEERAFNLEIKPWDKDISKRGRVVEMLSENTLVGMQTGYILTGRHGFFVTYEAFAQVVTSMVDQYLKFLRVANEINWRGDVSSLNTIITSVGWLQEHNGYSHQNPGIIDNVLSLNSDLVDVYFPIDAVATGYALEKMVKSKNKINVLCVGKDEARPLFLSEKESKRNIEEGMTILNTFSDRLKKYEAYDLIVTGVGDYLSLECVAGIDFTNRLFKKYGLKKERKDFKLGFLNISKLSASDPLSEKTKDFAEKLGEIVGNAKVFANFHGHPQTLQRYFFEAGKNIKDVDVRGYIERGGITTLLHMHILNKTSRFHVASWVVNTLFDLKKINKLTHDFLQRDIKQEMDEEIAYINEHFIDSEKIRNWKFGI</sequence>
<accession>A0A644T7D0</accession>
<organism evidence="7">
    <name type="scientific">bioreactor metagenome</name>
    <dbReference type="NCBI Taxonomy" id="1076179"/>
    <lineage>
        <taxon>unclassified sequences</taxon>
        <taxon>metagenomes</taxon>
        <taxon>ecological metagenomes</taxon>
    </lineage>
</organism>
<dbReference type="InterPro" id="IPR005593">
    <property type="entry name" value="Xul5P/Fru6P_PKetolase"/>
</dbReference>
<reference evidence="7" key="1">
    <citation type="submission" date="2019-08" db="EMBL/GenBank/DDBJ databases">
        <authorList>
            <person name="Kucharzyk K."/>
            <person name="Murdoch R.W."/>
            <person name="Higgins S."/>
            <person name="Loffler F."/>
        </authorList>
    </citation>
    <scope>NUCLEOTIDE SEQUENCE</scope>
</reference>
<dbReference type="GO" id="GO:0005975">
    <property type="term" value="P:carbohydrate metabolic process"/>
    <property type="evidence" value="ECO:0007669"/>
    <property type="project" value="InterPro"/>
</dbReference>
<dbReference type="InterPro" id="IPR009014">
    <property type="entry name" value="Transketo_C/PFOR_II"/>
</dbReference>
<evidence type="ECO:0000256" key="3">
    <source>
        <dbReference type="ARBA" id="ARBA00023052"/>
    </source>
</evidence>
<dbReference type="PROSITE" id="PS60002">
    <property type="entry name" value="PHOSPHOKETOLASE_1"/>
    <property type="match status" value="1"/>
</dbReference>
<evidence type="ECO:0000259" key="6">
    <source>
        <dbReference type="Pfam" id="PF09364"/>
    </source>
</evidence>
<dbReference type="AlphaFoldDB" id="A0A644T7D0"/>
<feature type="domain" description="Xylulose 5-phosphate/Fructose 6-phosphate phosphoketolase C-terminal" evidence="5">
    <location>
        <begin position="642"/>
        <end position="853"/>
    </location>
</feature>
<evidence type="ECO:0000313" key="7">
    <source>
        <dbReference type="EMBL" id="MPL62397.1"/>
    </source>
</evidence>
<dbReference type="EMBL" id="VSSQ01000017">
    <property type="protein sequence ID" value="MPL62397.1"/>
    <property type="molecule type" value="Genomic_DNA"/>
</dbReference>
<dbReference type="Gene3D" id="3.40.50.920">
    <property type="match status" value="1"/>
</dbReference>
<dbReference type="PANTHER" id="PTHR31273">
    <property type="entry name" value="PHOSPHOKETOLASE-RELATED"/>
    <property type="match status" value="1"/>
</dbReference>
<keyword evidence="4 7" id="KW-0456">Lyase</keyword>
<gene>
    <name evidence="7" type="primary">xpkA_1</name>
    <name evidence="7" type="ORF">SDC9_08017</name>
</gene>
<evidence type="ECO:0000259" key="5">
    <source>
        <dbReference type="Pfam" id="PF09363"/>
    </source>
</evidence>
<dbReference type="Gene3D" id="3.40.50.970">
    <property type="match status" value="2"/>
</dbReference>
<proteinExistence type="inferred from homology"/>
<name>A0A644T7D0_9ZZZZ</name>
<dbReference type="PANTHER" id="PTHR31273:SF0">
    <property type="entry name" value="PHOSPHOKETOLASE-RELATED"/>
    <property type="match status" value="1"/>
</dbReference>
<comment type="caution">
    <text evidence="7">The sequence shown here is derived from an EMBL/GenBank/DDBJ whole genome shotgun (WGS) entry which is preliminary data.</text>
</comment>
<dbReference type="Pfam" id="PF09363">
    <property type="entry name" value="XFP_C"/>
    <property type="match status" value="1"/>
</dbReference>
<evidence type="ECO:0000256" key="4">
    <source>
        <dbReference type="ARBA" id="ARBA00023239"/>
    </source>
</evidence>
<dbReference type="InterPro" id="IPR029061">
    <property type="entry name" value="THDP-binding"/>
</dbReference>
<evidence type="ECO:0000256" key="2">
    <source>
        <dbReference type="ARBA" id="ARBA00005623"/>
    </source>
</evidence>
<evidence type="ECO:0000256" key="1">
    <source>
        <dbReference type="ARBA" id="ARBA00001964"/>
    </source>
</evidence>
<dbReference type="SUPFAM" id="SSF52518">
    <property type="entry name" value="Thiamin diphosphate-binding fold (THDP-binding)"/>
    <property type="match status" value="2"/>
</dbReference>
<dbReference type="InterPro" id="IPR019790">
    <property type="entry name" value="Xul5P/Fru6P_PKetolase_CS"/>
</dbReference>
<dbReference type="Pfam" id="PF03894">
    <property type="entry name" value="XFP"/>
    <property type="match status" value="1"/>
</dbReference>
<comment type="similarity">
    <text evidence="2">Belongs to the XFP family.</text>
</comment>
<dbReference type="EC" id="4.1.2.9" evidence="7"/>
<feature type="domain" description="Xylulose 5-phosphate/Fructose 6-phosphate phosphoketolase N-terminal" evidence="6">
    <location>
        <begin position="18"/>
        <end position="380"/>
    </location>
</feature>
<dbReference type="GO" id="GO:0050193">
    <property type="term" value="F:phosphoketolase activity"/>
    <property type="evidence" value="ECO:0007669"/>
    <property type="project" value="UniProtKB-EC"/>
</dbReference>
<dbReference type="Pfam" id="PF09364">
    <property type="entry name" value="XFP_N"/>
    <property type="match status" value="1"/>
</dbReference>
<keyword evidence="3" id="KW-0786">Thiamine pyrophosphate</keyword>
<comment type="cofactor">
    <cofactor evidence="1">
        <name>thiamine diphosphate</name>
        <dbReference type="ChEBI" id="CHEBI:58937"/>
    </cofactor>
</comment>